<feature type="region of interest" description="Disordered" evidence="1">
    <location>
        <begin position="1"/>
        <end position="38"/>
    </location>
</feature>
<protein>
    <recommendedName>
        <fullName evidence="4">Fungal-type protein kinase domain-containing protein</fullName>
    </recommendedName>
</protein>
<dbReference type="EMBL" id="KV425584">
    <property type="protein sequence ID" value="KZT23570.1"/>
    <property type="molecule type" value="Genomic_DNA"/>
</dbReference>
<organism evidence="2 3">
    <name type="scientific">Neolentinus lepideus HHB14362 ss-1</name>
    <dbReference type="NCBI Taxonomy" id="1314782"/>
    <lineage>
        <taxon>Eukaryota</taxon>
        <taxon>Fungi</taxon>
        <taxon>Dikarya</taxon>
        <taxon>Basidiomycota</taxon>
        <taxon>Agaricomycotina</taxon>
        <taxon>Agaricomycetes</taxon>
        <taxon>Gloeophyllales</taxon>
        <taxon>Gloeophyllaceae</taxon>
        <taxon>Neolentinus</taxon>
    </lineage>
</organism>
<evidence type="ECO:0000256" key="1">
    <source>
        <dbReference type="SAM" id="MobiDB-lite"/>
    </source>
</evidence>
<evidence type="ECO:0008006" key="4">
    <source>
        <dbReference type="Google" id="ProtNLM"/>
    </source>
</evidence>
<sequence>MESATLSESISFDVRSGNVPSEPNALHRPSQHKLGSIGNYKSSKVEHHTHRQWAGEEVSKHFYGPVPLSQFLLWTFPDKHEELTRIKSPNNFHAALEAVPTGPNVTEKSMYDPVIYALKLLARQPHNLVFNPQNTSSLRPQGYPGGPALAPDLTINWGVLSGLGEHWVASHVFIEVKREDKDDPFHENDSGKLYLSNIEVWNQIQEYAAVALSYSPRCYLLGIGIFGKRARFFRWDRSVLLVSGLFYYQEDSTPLFRLLYGLSLHGHAGHDPTVLDGKGKDVLIFGEKYKEA</sequence>
<feature type="compositionally biased region" description="Polar residues" evidence="1">
    <location>
        <begin position="1"/>
        <end position="10"/>
    </location>
</feature>
<proteinExistence type="predicted"/>
<dbReference type="Proteomes" id="UP000076761">
    <property type="component" value="Unassembled WGS sequence"/>
</dbReference>
<accession>A0A165RBE8</accession>
<evidence type="ECO:0000313" key="2">
    <source>
        <dbReference type="EMBL" id="KZT23570.1"/>
    </source>
</evidence>
<evidence type="ECO:0000313" key="3">
    <source>
        <dbReference type="Proteomes" id="UP000076761"/>
    </source>
</evidence>
<keyword evidence="3" id="KW-1185">Reference proteome</keyword>
<name>A0A165RBE8_9AGAM</name>
<reference evidence="2 3" key="1">
    <citation type="journal article" date="2016" name="Mol. Biol. Evol.">
        <title>Comparative Genomics of Early-Diverging Mushroom-Forming Fungi Provides Insights into the Origins of Lignocellulose Decay Capabilities.</title>
        <authorList>
            <person name="Nagy L.G."/>
            <person name="Riley R."/>
            <person name="Tritt A."/>
            <person name="Adam C."/>
            <person name="Daum C."/>
            <person name="Floudas D."/>
            <person name="Sun H."/>
            <person name="Yadav J.S."/>
            <person name="Pangilinan J."/>
            <person name="Larsson K.H."/>
            <person name="Matsuura K."/>
            <person name="Barry K."/>
            <person name="Labutti K."/>
            <person name="Kuo R."/>
            <person name="Ohm R.A."/>
            <person name="Bhattacharya S.S."/>
            <person name="Shirouzu T."/>
            <person name="Yoshinaga Y."/>
            <person name="Martin F.M."/>
            <person name="Grigoriev I.V."/>
            <person name="Hibbett D.S."/>
        </authorList>
    </citation>
    <scope>NUCLEOTIDE SEQUENCE [LARGE SCALE GENOMIC DNA]</scope>
    <source>
        <strain evidence="2 3">HHB14362 ss-1</strain>
    </source>
</reference>
<dbReference type="AlphaFoldDB" id="A0A165RBE8"/>
<dbReference type="InParanoid" id="A0A165RBE8"/>
<dbReference type="OrthoDB" id="2797568at2759"/>
<dbReference type="STRING" id="1314782.A0A165RBE8"/>
<gene>
    <name evidence="2" type="ORF">NEOLEDRAFT_1180010</name>
</gene>